<protein>
    <recommendedName>
        <fullName evidence="5">Ig-like domain-containing protein</fullName>
    </recommendedName>
</protein>
<evidence type="ECO:0000259" key="5">
    <source>
        <dbReference type="PROSITE" id="PS50835"/>
    </source>
</evidence>
<dbReference type="OrthoDB" id="428111at2759"/>
<evidence type="ECO:0000256" key="4">
    <source>
        <dbReference type="ARBA" id="ARBA00023319"/>
    </source>
</evidence>
<organism evidence="6 7">
    <name type="scientific">Owenia fusiformis</name>
    <name type="common">Polychaete worm</name>
    <dbReference type="NCBI Taxonomy" id="6347"/>
    <lineage>
        <taxon>Eukaryota</taxon>
        <taxon>Metazoa</taxon>
        <taxon>Spiralia</taxon>
        <taxon>Lophotrochozoa</taxon>
        <taxon>Annelida</taxon>
        <taxon>Polychaeta</taxon>
        <taxon>Sedentaria</taxon>
        <taxon>Canalipalpata</taxon>
        <taxon>Sabellida</taxon>
        <taxon>Oweniida</taxon>
        <taxon>Oweniidae</taxon>
        <taxon>Owenia</taxon>
    </lineage>
</organism>
<name>A0A8S4Q9B1_OWEFU</name>
<evidence type="ECO:0000313" key="6">
    <source>
        <dbReference type="EMBL" id="CAH1802768.1"/>
    </source>
</evidence>
<dbReference type="SMART" id="SM00409">
    <property type="entry name" value="IG"/>
    <property type="match status" value="1"/>
</dbReference>
<evidence type="ECO:0000256" key="3">
    <source>
        <dbReference type="ARBA" id="ARBA00023157"/>
    </source>
</evidence>
<proteinExistence type="predicted"/>
<dbReference type="Proteomes" id="UP000749559">
    <property type="component" value="Unassembled WGS sequence"/>
</dbReference>
<feature type="non-terminal residue" evidence="6">
    <location>
        <position position="1"/>
    </location>
</feature>
<keyword evidence="2" id="KW-0677">Repeat</keyword>
<evidence type="ECO:0000256" key="2">
    <source>
        <dbReference type="ARBA" id="ARBA00022737"/>
    </source>
</evidence>
<sequence length="351" mass="39914">RFNGSNGDTIDTIASLDSEGEYTCVASNHIATVRAKVYIRLVESPTIAEHPKYTMTTVGNPSGAEFHCVANGIPKPTITWRRVLGSGKSEKLNLTGEQLVISSPKLSDAGKYLCVAKNSRGTVWSNQARLRVMAARIAFPGAFLKLGYIKVNEGFNSTHTEYKRPLVYHKRKRPYIKWAIRKILRETEEPSLVVLHSLTCNANTDGGTINLQLRIGEYKSIDGKDYYDMQAVFKTWSNLLDGILKRFEELSDNEQILTKRTDVEIYYALDRSQFAATRKTKCPYGHELYPDDIWNMICVPCHRDTSFTLVGQRKWRCIRTLRRMKARNKVNSKSYAEGDDFDMAESIFDTL</sequence>
<dbReference type="PROSITE" id="PS50835">
    <property type="entry name" value="IG_LIKE"/>
    <property type="match status" value="1"/>
</dbReference>
<gene>
    <name evidence="6" type="ORF">OFUS_LOCUS26415</name>
</gene>
<dbReference type="SUPFAM" id="SSF48726">
    <property type="entry name" value="Immunoglobulin"/>
    <property type="match status" value="1"/>
</dbReference>
<dbReference type="Pfam" id="PF13927">
    <property type="entry name" value="Ig_3"/>
    <property type="match status" value="1"/>
</dbReference>
<reference evidence="6" key="1">
    <citation type="submission" date="2022-03" db="EMBL/GenBank/DDBJ databases">
        <authorList>
            <person name="Martin C."/>
        </authorList>
    </citation>
    <scope>NUCLEOTIDE SEQUENCE</scope>
</reference>
<dbReference type="InterPro" id="IPR003598">
    <property type="entry name" value="Ig_sub2"/>
</dbReference>
<accession>A0A8S4Q9B1</accession>
<keyword evidence="3" id="KW-1015">Disulfide bond</keyword>
<comment type="caution">
    <text evidence="6">The sequence shown here is derived from an EMBL/GenBank/DDBJ whole genome shotgun (WGS) entry which is preliminary data.</text>
</comment>
<dbReference type="Gene3D" id="2.60.40.10">
    <property type="entry name" value="Immunoglobulins"/>
    <property type="match status" value="1"/>
</dbReference>
<dbReference type="InterPro" id="IPR003599">
    <property type="entry name" value="Ig_sub"/>
</dbReference>
<feature type="domain" description="Ig-like" evidence="5">
    <location>
        <begin position="45"/>
        <end position="131"/>
    </location>
</feature>
<dbReference type="PANTHER" id="PTHR12231">
    <property type="entry name" value="CTX-RELATED TYPE I TRANSMEMBRANE PROTEIN"/>
    <property type="match status" value="1"/>
</dbReference>
<dbReference type="SMART" id="SM00408">
    <property type="entry name" value="IGc2"/>
    <property type="match status" value="1"/>
</dbReference>
<keyword evidence="1" id="KW-0732">Signal</keyword>
<dbReference type="EMBL" id="CAIIXF020000077">
    <property type="protein sequence ID" value="CAH1802768.1"/>
    <property type="molecule type" value="Genomic_DNA"/>
</dbReference>
<dbReference type="InterPro" id="IPR013783">
    <property type="entry name" value="Ig-like_fold"/>
</dbReference>
<dbReference type="AlphaFoldDB" id="A0A8S4Q9B1"/>
<dbReference type="PANTHER" id="PTHR12231:SF253">
    <property type="entry name" value="DPR-INTERACTING PROTEIN ETA, ISOFORM B-RELATED"/>
    <property type="match status" value="1"/>
</dbReference>
<dbReference type="InterPro" id="IPR036179">
    <property type="entry name" value="Ig-like_dom_sf"/>
</dbReference>
<dbReference type="InterPro" id="IPR007110">
    <property type="entry name" value="Ig-like_dom"/>
</dbReference>
<dbReference type="InterPro" id="IPR051170">
    <property type="entry name" value="Neural/epithelial_adhesion"/>
</dbReference>
<evidence type="ECO:0000313" key="7">
    <source>
        <dbReference type="Proteomes" id="UP000749559"/>
    </source>
</evidence>
<keyword evidence="4" id="KW-0393">Immunoglobulin domain</keyword>
<evidence type="ECO:0000256" key="1">
    <source>
        <dbReference type="ARBA" id="ARBA00022729"/>
    </source>
</evidence>
<keyword evidence="7" id="KW-1185">Reference proteome</keyword>